<name>A0ABX5AZJ6_9MICO</name>
<gene>
    <name evidence="2" type="ORF">GY24_01855</name>
</gene>
<dbReference type="SUPFAM" id="SSF69118">
    <property type="entry name" value="AhpD-like"/>
    <property type="match status" value="1"/>
</dbReference>
<dbReference type="EMBL" id="MPZN01000003">
    <property type="protein sequence ID" value="PPL20337.1"/>
    <property type="molecule type" value="Genomic_DNA"/>
</dbReference>
<proteinExistence type="predicted"/>
<dbReference type="Gene3D" id="1.20.1290.10">
    <property type="entry name" value="AhpD-like"/>
    <property type="match status" value="1"/>
</dbReference>
<dbReference type="RefSeq" id="WP_233279143.1">
    <property type="nucleotide sequence ID" value="NZ_MPZN01000003.1"/>
</dbReference>
<organism evidence="2 3">
    <name type="scientific">Microterricola pindariensis</name>
    <dbReference type="NCBI Taxonomy" id="478010"/>
    <lineage>
        <taxon>Bacteria</taxon>
        <taxon>Bacillati</taxon>
        <taxon>Actinomycetota</taxon>
        <taxon>Actinomycetes</taxon>
        <taxon>Micrococcales</taxon>
        <taxon>Microbacteriaceae</taxon>
        <taxon>Microterricola</taxon>
    </lineage>
</organism>
<protein>
    <recommendedName>
        <fullName evidence="1">Carboxymuconolactone decarboxylase-like domain-containing protein</fullName>
    </recommendedName>
</protein>
<accession>A0ABX5AZJ6</accession>
<keyword evidence="3" id="KW-1185">Reference proteome</keyword>
<comment type="caution">
    <text evidence="2">The sequence shown here is derived from an EMBL/GenBank/DDBJ whole genome shotgun (WGS) entry which is preliminary data.</text>
</comment>
<reference evidence="2 3" key="1">
    <citation type="journal article" date="2008" name="Int. J. Syst. Evol. Microbiol.">
        <title>Leifsonia pindariensis sp. nov., isolated from the Pindari glacier of the Indian Himalayas, and emended description of the genus Leifsonia.</title>
        <authorList>
            <person name="Reddy G.S."/>
            <person name="Prabagaran S.R."/>
            <person name="Shivaji S."/>
        </authorList>
    </citation>
    <scope>NUCLEOTIDE SEQUENCE [LARGE SCALE GENOMIC DNA]</scope>
    <source>
        <strain evidence="2 3">PON 10</strain>
    </source>
</reference>
<evidence type="ECO:0000313" key="2">
    <source>
        <dbReference type="EMBL" id="PPL20337.1"/>
    </source>
</evidence>
<evidence type="ECO:0000313" key="3">
    <source>
        <dbReference type="Proteomes" id="UP000237755"/>
    </source>
</evidence>
<evidence type="ECO:0000259" key="1">
    <source>
        <dbReference type="Pfam" id="PF02627"/>
    </source>
</evidence>
<dbReference type="Proteomes" id="UP000237755">
    <property type="component" value="Unassembled WGS sequence"/>
</dbReference>
<dbReference type="InterPro" id="IPR003779">
    <property type="entry name" value="CMD-like"/>
</dbReference>
<feature type="domain" description="Carboxymuconolactone decarboxylase-like" evidence="1">
    <location>
        <begin position="27"/>
        <end position="92"/>
    </location>
</feature>
<sequence>MPSNYTQRLRRLAVNQPSVLDDESSVTDPGTLDPKTLCLARLAALIAVGGAEPSFGEQVTAAVSAGASADEIVDVLFGIVSVVGLPRVVAAAPTLALALGFDVEDTLG</sequence>
<dbReference type="InterPro" id="IPR029032">
    <property type="entry name" value="AhpD-like"/>
</dbReference>
<dbReference type="Pfam" id="PF02627">
    <property type="entry name" value="CMD"/>
    <property type="match status" value="1"/>
</dbReference>